<proteinExistence type="predicted"/>
<dbReference type="InterPro" id="IPR013783">
    <property type="entry name" value="Ig-like_fold"/>
</dbReference>
<sequence length="226" mass="26772">MRIMVKIRPSWSQLMMDVSIVRSNKEEQCSYKLYPSRMDEKNKLVIVNHQTGSLLFKITKEDIYNGSKSYKLAKVSQFKRSRNQIDELRLCFILRRKLAEGLYVPVSIPVYSDIIRDSYGPLKLKSVSTKYGCCYGGEWMKIEFTSGRVRKNALKFRFQQEDKWIYEIKKFRAIKNGIGVEFEIPQYRRFITEKTPVDIVISRSNEEDIHYTFTYVPHEGEKKESF</sequence>
<dbReference type="EMBL" id="CAJNOQ010003709">
    <property type="protein sequence ID" value="CAF1026037.1"/>
    <property type="molecule type" value="Genomic_DNA"/>
</dbReference>
<dbReference type="EMBL" id="CAJNOK010029601">
    <property type="protein sequence ID" value="CAF1449884.1"/>
    <property type="molecule type" value="Genomic_DNA"/>
</dbReference>
<name>A0A814INU3_9BILA</name>
<evidence type="ECO:0000313" key="2">
    <source>
        <dbReference type="EMBL" id="CAF1449884.1"/>
    </source>
</evidence>
<dbReference type="EMBL" id="CAJOBC010003709">
    <property type="protein sequence ID" value="CAF3797190.1"/>
    <property type="molecule type" value="Genomic_DNA"/>
</dbReference>
<accession>A0A814INU3</accession>
<evidence type="ECO:0000313" key="5">
    <source>
        <dbReference type="Proteomes" id="UP000663829"/>
    </source>
</evidence>
<evidence type="ECO:0000313" key="3">
    <source>
        <dbReference type="EMBL" id="CAF3797190.1"/>
    </source>
</evidence>
<gene>
    <name evidence="1" type="ORF">GPM918_LOCUS15034</name>
    <name evidence="2" type="ORF">OVA965_LOCUS34785</name>
    <name evidence="3" type="ORF">SRO942_LOCUS15034</name>
    <name evidence="4" type="ORF">TMI583_LOCUS35726</name>
</gene>
<dbReference type="EMBL" id="CAJOBA010051440">
    <property type="protein sequence ID" value="CAF4244789.1"/>
    <property type="molecule type" value="Genomic_DNA"/>
</dbReference>
<protein>
    <submittedName>
        <fullName evidence="1">Uncharacterized protein</fullName>
    </submittedName>
</protein>
<dbReference type="Proteomes" id="UP000682733">
    <property type="component" value="Unassembled WGS sequence"/>
</dbReference>
<dbReference type="Proteomes" id="UP000677228">
    <property type="component" value="Unassembled WGS sequence"/>
</dbReference>
<dbReference type="InterPro" id="IPR014756">
    <property type="entry name" value="Ig_E-set"/>
</dbReference>
<dbReference type="SUPFAM" id="SSF81296">
    <property type="entry name" value="E set domains"/>
    <property type="match status" value="1"/>
</dbReference>
<dbReference type="Gene3D" id="2.60.40.10">
    <property type="entry name" value="Immunoglobulins"/>
    <property type="match status" value="1"/>
</dbReference>
<dbReference type="AlphaFoldDB" id="A0A814INU3"/>
<dbReference type="Proteomes" id="UP000681722">
    <property type="component" value="Unassembled WGS sequence"/>
</dbReference>
<evidence type="ECO:0000313" key="4">
    <source>
        <dbReference type="EMBL" id="CAF4244789.1"/>
    </source>
</evidence>
<comment type="caution">
    <text evidence="1">The sequence shown here is derived from an EMBL/GenBank/DDBJ whole genome shotgun (WGS) entry which is preliminary data.</text>
</comment>
<keyword evidence="5" id="KW-1185">Reference proteome</keyword>
<evidence type="ECO:0000313" key="1">
    <source>
        <dbReference type="EMBL" id="CAF1026037.1"/>
    </source>
</evidence>
<reference evidence="1" key="1">
    <citation type="submission" date="2021-02" db="EMBL/GenBank/DDBJ databases">
        <authorList>
            <person name="Nowell W R."/>
        </authorList>
    </citation>
    <scope>NUCLEOTIDE SEQUENCE</scope>
</reference>
<dbReference type="Proteomes" id="UP000663829">
    <property type="component" value="Unassembled WGS sequence"/>
</dbReference>
<organism evidence="1 5">
    <name type="scientific">Didymodactylos carnosus</name>
    <dbReference type="NCBI Taxonomy" id="1234261"/>
    <lineage>
        <taxon>Eukaryota</taxon>
        <taxon>Metazoa</taxon>
        <taxon>Spiralia</taxon>
        <taxon>Gnathifera</taxon>
        <taxon>Rotifera</taxon>
        <taxon>Eurotatoria</taxon>
        <taxon>Bdelloidea</taxon>
        <taxon>Philodinida</taxon>
        <taxon>Philodinidae</taxon>
        <taxon>Didymodactylos</taxon>
    </lineage>
</organism>